<keyword evidence="4" id="KW-0808">Transferase</keyword>
<comment type="caution">
    <text evidence="10">The sequence shown here is derived from an EMBL/GenBank/DDBJ whole genome shotgun (WGS) entry which is preliminary data.</text>
</comment>
<evidence type="ECO:0000256" key="7">
    <source>
        <dbReference type="ARBA" id="ARBA00022932"/>
    </source>
</evidence>
<feature type="non-terminal residue" evidence="10">
    <location>
        <position position="164"/>
    </location>
</feature>
<dbReference type="CDD" id="cd00140">
    <property type="entry name" value="beta_clamp"/>
    <property type="match status" value="1"/>
</dbReference>
<dbReference type="Pfam" id="PF00712">
    <property type="entry name" value="DNA_pol3_beta"/>
    <property type="match status" value="1"/>
</dbReference>
<keyword evidence="5" id="KW-0548">Nucleotidyltransferase</keyword>
<dbReference type="InterPro" id="IPR022634">
    <property type="entry name" value="DNA_polIII_beta_N"/>
</dbReference>
<gene>
    <name evidence="10" type="ORF">S01H1_57356</name>
</gene>
<keyword evidence="6" id="KW-0235">DNA replication</keyword>
<accession>X0W4L2</accession>
<dbReference type="EMBL" id="BARS01037400">
    <property type="protein sequence ID" value="GAG25819.1"/>
    <property type="molecule type" value="Genomic_DNA"/>
</dbReference>
<evidence type="ECO:0000313" key="10">
    <source>
        <dbReference type="EMBL" id="GAG25819.1"/>
    </source>
</evidence>
<evidence type="ECO:0000259" key="9">
    <source>
        <dbReference type="Pfam" id="PF00712"/>
    </source>
</evidence>
<comment type="similarity">
    <text evidence="2">Belongs to the beta sliding clamp family.</text>
</comment>
<dbReference type="PANTHER" id="PTHR30478">
    <property type="entry name" value="DNA POLYMERASE III SUBUNIT BETA"/>
    <property type="match status" value="1"/>
</dbReference>
<dbReference type="GO" id="GO:0008408">
    <property type="term" value="F:3'-5' exonuclease activity"/>
    <property type="evidence" value="ECO:0007669"/>
    <property type="project" value="InterPro"/>
</dbReference>
<dbReference type="GO" id="GO:0003677">
    <property type="term" value="F:DNA binding"/>
    <property type="evidence" value="ECO:0007669"/>
    <property type="project" value="UniProtKB-KW"/>
</dbReference>
<dbReference type="InterPro" id="IPR001001">
    <property type="entry name" value="DNA_polIII_beta"/>
</dbReference>
<comment type="subcellular location">
    <subcellularLocation>
        <location evidence="1">Cytoplasm</location>
    </subcellularLocation>
</comment>
<keyword evidence="7" id="KW-0239">DNA-directed DNA polymerase</keyword>
<name>X0W4L2_9ZZZZ</name>
<sequence length="164" mass="18525">MKLLILKENLKRGLNIIERVASKSLSLPILNNVLLSTEGNFLNLSATDLEIGIRYWALSQIEKQGKIVVPARFLSGFINSLPSDKISLEVLDNVLNVKTKNFKTQIKGFSAEEFPIIPKISDKEYLELDITSFCRALSQVYKFVSISKTRPEISGVYLSFDKKQ</sequence>
<evidence type="ECO:0000256" key="1">
    <source>
        <dbReference type="ARBA" id="ARBA00004496"/>
    </source>
</evidence>
<dbReference type="SUPFAM" id="SSF55979">
    <property type="entry name" value="DNA clamp"/>
    <property type="match status" value="1"/>
</dbReference>
<dbReference type="GO" id="GO:0009360">
    <property type="term" value="C:DNA polymerase III complex"/>
    <property type="evidence" value="ECO:0007669"/>
    <property type="project" value="InterPro"/>
</dbReference>
<keyword evidence="3" id="KW-0963">Cytoplasm</keyword>
<reference evidence="10" key="1">
    <citation type="journal article" date="2014" name="Front. Microbiol.">
        <title>High frequency of phylogenetically diverse reductive dehalogenase-homologous genes in deep subseafloor sedimentary metagenomes.</title>
        <authorList>
            <person name="Kawai M."/>
            <person name="Futagami T."/>
            <person name="Toyoda A."/>
            <person name="Takaki Y."/>
            <person name="Nishi S."/>
            <person name="Hori S."/>
            <person name="Arai W."/>
            <person name="Tsubouchi T."/>
            <person name="Morono Y."/>
            <person name="Uchiyama I."/>
            <person name="Ito T."/>
            <person name="Fujiyama A."/>
            <person name="Inagaki F."/>
            <person name="Takami H."/>
        </authorList>
    </citation>
    <scope>NUCLEOTIDE SEQUENCE</scope>
    <source>
        <strain evidence="10">Expedition CK06-06</strain>
    </source>
</reference>
<keyword evidence="8" id="KW-0238">DNA-binding</keyword>
<proteinExistence type="inferred from homology"/>
<evidence type="ECO:0000256" key="8">
    <source>
        <dbReference type="ARBA" id="ARBA00023125"/>
    </source>
</evidence>
<organism evidence="10">
    <name type="scientific">marine sediment metagenome</name>
    <dbReference type="NCBI Taxonomy" id="412755"/>
    <lineage>
        <taxon>unclassified sequences</taxon>
        <taxon>metagenomes</taxon>
        <taxon>ecological metagenomes</taxon>
    </lineage>
</organism>
<evidence type="ECO:0000256" key="3">
    <source>
        <dbReference type="ARBA" id="ARBA00022490"/>
    </source>
</evidence>
<dbReference type="GO" id="GO:0005737">
    <property type="term" value="C:cytoplasm"/>
    <property type="evidence" value="ECO:0007669"/>
    <property type="project" value="UniProtKB-SubCell"/>
</dbReference>
<dbReference type="Gene3D" id="3.10.150.10">
    <property type="entry name" value="DNA Polymerase III, subunit A, domain 2"/>
    <property type="match status" value="1"/>
</dbReference>
<dbReference type="PANTHER" id="PTHR30478:SF0">
    <property type="entry name" value="BETA SLIDING CLAMP"/>
    <property type="match status" value="1"/>
</dbReference>
<evidence type="ECO:0000256" key="5">
    <source>
        <dbReference type="ARBA" id="ARBA00022695"/>
    </source>
</evidence>
<feature type="domain" description="DNA polymerase III beta sliding clamp N-terminal" evidence="9">
    <location>
        <begin position="1"/>
        <end position="118"/>
    </location>
</feature>
<evidence type="ECO:0000256" key="4">
    <source>
        <dbReference type="ARBA" id="ARBA00022679"/>
    </source>
</evidence>
<dbReference type="AlphaFoldDB" id="X0W4L2"/>
<dbReference type="GO" id="GO:0006271">
    <property type="term" value="P:DNA strand elongation involved in DNA replication"/>
    <property type="evidence" value="ECO:0007669"/>
    <property type="project" value="TreeGrafter"/>
</dbReference>
<dbReference type="GO" id="GO:0003887">
    <property type="term" value="F:DNA-directed DNA polymerase activity"/>
    <property type="evidence" value="ECO:0007669"/>
    <property type="project" value="UniProtKB-KW"/>
</dbReference>
<protein>
    <recommendedName>
        <fullName evidence="9">DNA polymerase III beta sliding clamp N-terminal domain-containing protein</fullName>
    </recommendedName>
</protein>
<evidence type="ECO:0000256" key="6">
    <source>
        <dbReference type="ARBA" id="ARBA00022705"/>
    </source>
</evidence>
<dbReference type="InterPro" id="IPR046938">
    <property type="entry name" value="DNA_clamp_sf"/>
</dbReference>
<evidence type="ECO:0000256" key="2">
    <source>
        <dbReference type="ARBA" id="ARBA00010752"/>
    </source>
</evidence>